<comment type="similarity">
    <text evidence="6">Belongs to the phosphofructokinase type A (PFKA) family.</text>
</comment>
<dbReference type="Gene3D" id="3.40.50.460">
    <property type="entry name" value="Phosphofructokinase domain"/>
    <property type="match status" value="1"/>
</dbReference>
<dbReference type="Proteomes" id="UP000662814">
    <property type="component" value="Chromosome"/>
</dbReference>
<feature type="domain" description="Phosphofructokinase" evidence="7">
    <location>
        <begin position="3"/>
        <end position="296"/>
    </location>
</feature>
<organism evidence="8 9">
    <name type="scientific">Paramicrobacterium chengjingii</name>
    <dbReference type="NCBI Taxonomy" id="2769067"/>
    <lineage>
        <taxon>Bacteria</taxon>
        <taxon>Bacillati</taxon>
        <taxon>Actinomycetota</taxon>
        <taxon>Actinomycetes</taxon>
        <taxon>Micrococcales</taxon>
        <taxon>Microbacteriaceae</taxon>
        <taxon>Paramicrobacterium</taxon>
    </lineage>
</organism>
<evidence type="ECO:0000256" key="6">
    <source>
        <dbReference type="ARBA" id="ARBA00038478"/>
    </source>
</evidence>
<evidence type="ECO:0000256" key="2">
    <source>
        <dbReference type="ARBA" id="ARBA00022679"/>
    </source>
</evidence>
<accession>A0ABX6YHP6</accession>
<keyword evidence="3" id="KW-0479">Metal-binding</keyword>
<dbReference type="Pfam" id="PF00365">
    <property type="entry name" value="PFK"/>
    <property type="match status" value="1"/>
</dbReference>
<dbReference type="InterPro" id="IPR000023">
    <property type="entry name" value="Phosphofructokinase_dom"/>
</dbReference>
<keyword evidence="2" id="KW-0808">Transferase</keyword>
<dbReference type="SUPFAM" id="SSF53784">
    <property type="entry name" value="Phosphofructokinase"/>
    <property type="match status" value="1"/>
</dbReference>
<dbReference type="InterPro" id="IPR050929">
    <property type="entry name" value="PFKA"/>
</dbReference>
<comment type="cofactor">
    <cofactor evidence="1">
        <name>Mg(2+)</name>
        <dbReference type="ChEBI" id="CHEBI:18420"/>
    </cofactor>
</comment>
<reference evidence="8 9" key="1">
    <citation type="submission" date="2020-12" db="EMBL/GenBank/DDBJ databases">
        <title>Microbacterium sp. HY060.</title>
        <authorList>
            <person name="Zhou J."/>
        </authorList>
    </citation>
    <scope>NUCLEOTIDE SEQUENCE [LARGE SCALE GENOMIC DNA]</scope>
    <source>
        <strain evidence="8 9">HY60</strain>
    </source>
</reference>
<keyword evidence="5" id="KW-0460">Magnesium</keyword>
<evidence type="ECO:0000256" key="1">
    <source>
        <dbReference type="ARBA" id="ARBA00001946"/>
    </source>
</evidence>
<name>A0ABX6YHP6_9MICO</name>
<evidence type="ECO:0000259" key="7">
    <source>
        <dbReference type="Pfam" id="PF00365"/>
    </source>
</evidence>
<evidence type="ECO:0000313" key="8">
    <source>
        <dbReference type="EMBL" id="QPZ38298.1"/>
    </source>
</evidence>
<gene>
    <name evidence="8" type="ORF">HCR76_16160</name>
</gene>
<keyword evidence="9" id="KW-1185">Reference proteome</keyword>
<evidence type="ECO:0000256" key="4">
    <source>
        <dbReference type="ARBA" id="ARBA00022777"/>
    </source>
</evidence>
<sequence>MTIAIAQTGAPTAVVNRSLAGFMRAVGETPVLFARGGPDALVDGRLTTERPADADLQRTGSWLRGGRRAVTSDDLDAIVENLDSAGVTALALIGGNGTMAFLDAISTRGRQRNTNLRVVGIPKTIDNDIERIDHSPGFPSAARYLAATATDMARDHEAMVSVEKVRIVEVMGRDTGWLALAASFHDHDPEHAADLVLTPEIPFDLDATLAEIDRVLTANGRAFVIVSEGVAPELTRQPVKAQNHTRLIQGGIARVLAQAASDTLDVTARGEVLGTAQRCNSALISPVDAREAQQLGELAGGWLVDAQGPTDVMVGLARSGETAAIPLVDVGGRVRSVPEKWRSSEPGDLRSFHDWLSPLVALP</sequence>
<dbReference type="PANTHER" id="PTHR45770">
    <property type="entry name" value="ATP-DEPENDENT 6-PHOSPHOFRUCTOKINASE 1"/>
    <property type="match status" value="1"/>
</dbReference>
<dbReference type="Gene3D" id="3.40.50.450">
    <property type="match status" value="1"/>
</dbReference>
<proteinExistence type="inferred from homology"/>
<evidence type="ECO:0000256" key="5">
    <source>
        <dbReference type="ARBA" id="ARBA00022842"/>
    </source>
</evidence>
<dbReference type="InterPro" id="IPR035966">
    <property type="entry name" value="PKF_sf"/>
</dbReference>
<evidence type="ECO:0000256" key="3">
    <source>
        <dbReference type="ARBA" id="ARBA00022723"/>
    </source>
</evidence>
<dbReference type="PRINTS" id="PR00476">
    <property type="entry name" value="PHFRCTKINASE"/>
</dbReference>
<dbReference type="RefSeq" id="WP_166986880.1">
    <property type="nucleotide sequence ID" value="NZ_CP061169.1"/>
</dbReference>
<dbReference type="InterPro" id="IPR022953">
    <property type="entry name" value="ATP_PFK"/>
</dbReference>
<evidence type="ECO:0000313" key="9">
    <source>
        <dbReference type="Proteomes" id="UP000662814"/>
    </source>
</evidence>
<dbReference type="EMBL" id="CP061169">
    <property type="protein sequence ID" value="QPZ38298.1"/>
    <property type="molecule type" value="Genomic_DNA"/>
</dbReference>
<keyword evidence="4" id="KW-0418">Kinase</keyword>
<protein>
    <submittedName>
        <fullName evidence="8">6-phosphofructokinase</fullName>
    </submittedName>
</protein>